<organism evidence="2 3">
    <name type="scientific">Datura stramonium</name>
    <name type="common">Jimsonweed</name>
    <name type="synonym">Common thornapple</name>
    <dbReference type="NCBI Taxonomy" id="4076"/>
    <lineage>
        <taxon>Eukaryota</taxon>
        <taxon>Viridiplantae</taxon>
        <taxon>Streptophyta</taxon>
        <taxon>Embryophyta</taxon>
        <taxon>Tracheophyta</taxon>
        <taxon>Spermatophyta</taxon>
        <taxon>Magnoliopsida</taxon>
        <taxon>eudicotyledons</taxon>
        <taxon>Gunneridae</taxon>
        <taxon>Pentapetalae</taxon>
        <taxon>asterids</taxon>
        <taxon>lamiids</taxon>
        <taxon>Solanales</taxon>
        <taxon>Solanaceae</taxon>
        <taxon>Solanoideae</taxon>
        <taxon>Datureae</taxon>
        <taxon>Datura</taxon>
    </lineage>
</organism>
<protein>
    <submittedName>
        <fullName evidence="2">Uncharacterized protein</fullName>
    </submittedName>
</protein>
<dbReference type="EMBL" id="JACEIK010000204">
    <property type="protein sequence ID" value="MCD7452270.1"/>
    <property type="molecule type" value="Genomic_DNA"/>
</dbReference>
<proteinExistence type="predicted"/>
<gene>
    <name evidence="2" type="ORF">HAX54_016102</name>
</gene>
<dbReference type="Proteomes" id="UP000823775">
    <property type="component" value="Unassembled WGS sequence"/>
</dbReference>
<sequence>MAAKSERVVKKRKPKVDRGTHRKLGIDQKVEVPRVIRLCHIQSLMGRPPYKKRKIEGRSGVGERLLPQASAKYIIVYAQ</sequence>
<comment type="caution">
    <text evidence="2">The sequence shown here is derived from an EMBL/GenBank/DDBJ whole genome shotgun (WGS) entry which is preliminary data.</text>
</comment>
<keyword evidence="3" id="KW-1185">Reference proteome</keyword>
<accession>A0ABS8S1Y8</accession>
<evidence type="ECO:0000313" key="2">
    <source>
        <dbReference type="EMBL" id="MCD7452270.1"/>
    </source>
</evidence>
<name>A0ABS8S1Y8_DATST</name>
<evidence type="ECO:0000313" key="3">
    <source>
        <dbReference type="Proteomes" id="UP000823775"/>
    </source>
</evidence>
<evidence type="ECO:0000256" key="1">
    <source>
        <dbReference type="SAM" id="MobiDB-lite"/>
    </source>
</evidence>
<reference evidence="2 3" key="1">
    <citation type="journal article" date="2021" name="BMC Genomics">
        <title>Datura genome reveals duplications of psychoactive alkaloid biosynthetic genes and high mutation rate following tissue culture.</title>
        <authorList>
            <person name="Rajewski A."/>
            <person name="Carter-House D."/>
            <person name="Stajich J."/>
            <person name="Litt A."/>
        </authorList>
    </citation>
    <scope>NUCLEOTIDE SEQUENCE [LARGE SCALE GENOMIC DNA]</scope>
    <source>
        <strain evidence="2">AR-01</strain>
    </source>
</reference>
<feature type="region of interest" description="Disordered" evidence="1">
    <location>
        <begin position="1"/>
        <end position="24"/>
    </location>
</feature>